<organism evidence="2 3">
    <name type="scientific">Trichonephila inaurata madagascariensis</name>
    <dbReference type="NCBI Taxonomy" id="2747483"/>
    <lineage>
        <taxon>Eukaryota</taxon>
        <taxon>Metazoa</taxon>
        <taxon>Ecdysozoa</taxon>
        <taxon>Arthropoda</taxon>
        <taxon>Chelicerata</taxon>
        <taxon>Arachnida</taxon>
        <taxon>Araneae</taxon>
        <taxon>Araneomorphae</taxon>
        <taxon>Entelegynae</taxon>
        <taxon>Araneoidea</taxon>
        <taxon>Nephilidae</taxon>
        <taxon>Trichonephila</taxon>
        <taxon>Trichonephila inaurata</taxon>
    </lineage>
</organism>
<evidence type="ECO:0000313" key="2">
    <source>
        <dbReference type="EMBL" id="GFY53761.1"/>
    </source>
</evidence>
<reference evidence="2" key="1">
    <citation type="submission" date="2020-08" db="EMBL/GenBank/DDBJ databases">
        <title>Multicomponent nature underlies the extraordinary mechanical properties of spider dragline silk.</title>
        <authorList>
            <person name="Kono N."/>
            <person name="Nakamura H."/>
            <person name="Mori M."/>
            <person name="Yoshida Y."/>
            <person name="Ohtoshi R."/>
            <person name="Malay A.D."/>
            <person name="Moran D.A.P."/>
            <person name="Tomita M."/>
            <person name="Numata K."/>
            <person name="Arakawa K."/>
        </authorList>
    </citation>
    <scope>NUCLEOTIDE SEQUENCE</scope>
</reference>
<dbReference type="SMART" id="SM00333">
    <property type="entry name" value="TUDOR"/>
    <property type="match status" value="1"/>
</dbReference>
<protein>
    <recommendedName>
        <fullName evidence="1">Tudor domain-containing protein</fullName>
    </recommendedName>
</protein>
<comment type="caution">
    <text evidence="2">The sequence shown here is derived from an EMBL/GenBank/DDBJ whole genome shotgun (WGS) entry which is preliminary data.</text>
</comment>
<dbReference type="Gene3D" id="2.30.30.140">
    <property type="match status" value="1"/>
</dbReference>
<dbReference type="EMBL" id="BMAV01009483">
    <property type="protein sequence ID" value="GFY53761.1"/>
    <property type="molecule type" value="Genomic_DNA"/>
</dbReference>
<name>A0A8X7C1W4_9ARAC</name>
<dbReference type="OrthoDB" id="197400at2759"/>
<dbReference type="SUPFAM" id="SSF63748">
    <property type="entry name" value="Tudor/PWWP/MBT"/>
    <property type="match status" value="1"/>
</dbReference>
<evidence type="ECO:0000313" key="3">
    <source>
        <dbReference type="Proteomes" id="UP000886998"/>
    </source>
</evidence>
<keyword evidence="3" id="KW-1185">Reference proteome</keyword>
<proteinExistence type="predicted"/>
<accession>A0A8X7C1W4</accession>
<evidence type="ECO:0000259" key="1">
    <source>
        <dbReference type="PROSITE" id="PS50304"/>
    </source>
</evidence>
<sequence length="168" mass="19488">MSELKDEVIDGWKNNEAISEYQKGFEVVAENAEQAVARPLAFKEWRVGDFCRVKYYDGLYYEGVIKAMKKNVCKVEYIGYSERDRFHRTHLEESFGEEARERQIEEAEAFNYGYNDKYGKADQSGRKDHRCASRCHGYEEDLSEFGACAPSPVQSVCNICIDDVEEFE</sequence>
<gene>
    <name evidence="2" type="ORF">TNIN_262921</name>
</gene>
<dbReference type="Proteomes" id="UP000886998">
    <property type="component" value="Unassembled WGS sequence"/>
</dbReference>
<dbReference type="PROSITE" id="PS50304">
    <property type="entry name" value="TUDOR"/>
    <property type="match status" value="1"/>
</dbReference>
<dbReference type="AlphaFoldDB" id="A0A8X7C1W4"/>
<dbReference type="InterPro" id="IPR002999">
    <property type="entry name" value="Tudor"/>
</dbReference>
<feature type="domain" description="Tudor" evidence="1">
    <location>
        <begin position="44"/>
        <end position="101"/>
    </location>
</feature>